<dbReference type="InterPro" id="IPR000119">
    <property type="entry name" value="Hist_DNA-bd"/>
</dbReference>
<dbReference type="EMBL" id="JAQOSQ010000020">
    <property type="protein sequence ID" value="MDJ1184783.1"/>
    <property type="molecule type" value="Genomic_DNA"/>
</dbReference>
<dbReference type="RefSeq" id="WP_283759439.1">
    <property type="nucleotide sequence ID" value="NZ_JAQOSQ010000020.1"/>
</dbReference>
<evidence type="ECO:0000256" key="2">
    <source>
        <dbReference type="ARBA" id="ARBA00023125"/>
    </source>
</evidence>
<gene>
    <name evidence="4" type="ORF">PMH09_16465</name>
</gene>
<proteinExistence type="inferred from homology"/>
<keyword evidence="1" id="KW-0226">DNA condensation</keyword>
<dbReference type="GO" id="GO:0003677">
    <property type="term" value="F:DNA binding"/>
    <property type="evidence" value="ECO:0007669"/>
    <property type="project" value="UniProtKB-KW"/>
</dbReference>
<keyword evidence="2 4" id="KW-0238">DNA-binding</keyword>
<evidence type="ECO:0000313" key="4">
    <source>
        <dbReference type="EMBL" id="MDJ1184783.1"/>
    </source>
</evidence>
<dbReference type="PRINTS" id="PR01727">
    <property type="entry name" value="DNABINDINGHU"/>
</dbReference>
<evidence type="ECO:0000256" key="3">
    <source>
        <dbReference type="RuleBase" id="RU003939"/>
    </source>
</evidence>
<dbReference type="PANTHER" id="PTHR33175:SF3">
    <property type="entry name" value="DNA-BINDING PROTEIN HU-BETA"/>
    <property type="match status" value="1"/>
</dbReference>
<keyword evidence="5" id="KW-1185">Reference proteome</keyword>
<evidence type="ECO:0000313" key="5">
    <source>
        <dbReference type="Proteomes" id="UP001232992"/>
    </source>
</evidence>
<comment type="caution">
    <text evidence="4">The sequence shown here is derived from an EMBL/GenBank/DDBJ whole genome shotgun (WGS) entry which is preliminary data.</text>
</comment>
<sequence>MNKSKLIDEVALRSGCSKKHASDVVNNTLAAIVDAVSAGERVTLVGFGTFKPEGDPQRHGRNPKTGEIMTIPGIVVPVFMAGKAFKEKVQDSQSLPIARRDLQR</sequence>
<evidence type="ECO:0000256" key="1">
    <source>
        <dbReference type="ARBA" id="ARBA00023067"/>
    </source>
</evidence>
<protein>
    <submittedName>
        <fullName evidence="4">HU family DNA-binding protein</fullName>
    </submittedName>
</protein>
<dbReference type="Pfam" id="PF00216">
    <property type="entry name" value="Bac_DNA_binding"/>
    <property type="match status" value="1"/>
</dbReference>
<dbReference type="InterPro" id="IPR010992">
    <property type="entry name" value="IHF-like_DNA-bd_dom_sf"/>
</dbReference>
<dbReference type="Proteomes" id="UP001232992">
    <property type="component" value="Unassembled WGS sequence"/>
</dbReference>
<comment type="similarity">
    <text evidence="3">Belongs to the bacterial histone-like protein family.</text>
</comment>
<dbReference type="SUPFAM" id="SSF47729">
    <property type="entry name" value="IHF-like DNA-binding proteins"/>
    <property type="match status" value="1"/>
</dbReference>
<dbReference type="SMART" id="SM00411">
    <property type="entry name" value="BHL"/>
    <property type="match status" value="1"/>
</dbReference>
<name>A0ABT7C005_9CYAN</name>
<reference evidence="4 5" key="1">
    <citation type="submission" date="2023-01" db="EMBL/GenBank/DDBJ databases">
        <title>Novel diversity within Roseofilum (Cyanobacteria; Desertifilaceae) from marine benthic mats with descriptions of four novel species.</title>
        <authorList>
            <person name="Wang Y."/>
            <person name="Berthold D.E."/>
            <person name="Hu J."/>
            <person name="Lefler F.W."/>
            <person name="Laughinghouse H.D. IV."/>
        </authorList>
    </citation>
    <scope>NUCLEOTIDE SEQUENCE [LARGE SCALE GENOMIC DNA]</scope>
    <source>
        <strain evidence="4 5">BLCC-M143</strain>
    </source>
</reference>
<organism evidence="4 5">
    <name type="scientific">Roseofilum casamattae BLCC-M143</name>
    <dbReference type="NCBI Taxonomy" id="3022442"/>
    <lineage>
        <taxon>Bacteria</taxon>
        <taxon>Bacillati</taxon>
        <taxon>Cyanobacteriota</taxon>
        <taxon>Cyanophyceae</taxon>
        <taxon>Desertifilales</taxon>
        <taxon>Desertifilaceae</taxon>
        <taxon>Roseofilum</taxon>
        <taxon>Roseofilum casamattae</taxon>
    </lineage>
</organism>
<dbReference type="CDD" id="cd13831">
    <property type="entry name" value="HU"/>
    <property type="match status" value="1"/>
</dbReference>
<dbReference type="Gene3D" id="4.10.520.10">
    <property type="entry name" value="IHF-like DNA-binding proteins"/>
    <property type="match status" value="1"/>
</dbReference>
<accession>A0ABT7C005</accession>
<dbReference type="PANTHER" id="PTHR33175">
    <property type="entry name" value="DNA-BINDING PROTEIN HU"/>
    <property type="match status" value="1"/>
</dbReference>